<dbReference type="AlphaFoldDB" id="A0A2B4S2N5"/>
<dbReference type="OrthoDB" id="5986520at2759"/>
<feature type="region of interest" description="Disordered" evidence="1">
    <location>
        <begin position="192"/>
        <end position="240"/>
    </location>
</feature>
<comment type="caution">
    <text evidence="2">The sequence shown here is derived from an EMBL/GenBank/DDBJ whole genome shotgun (WGS) entry which is preliminary data.</text>
</comment>
<feature type="region of interest" description="Disordered" evidence="1">
    <location>
        <begin position="245"/>
        <end position="264"/>
    </location>
</feature>
<reference evidence="3" key="1">
    <citation type="journal article" date="2017" name="bioRxiv">
        <title>Comparative analysis of the genomes of Stylophora pistillata and Acropora digitifera provides evidence for extensive differences between species of corals.</title>
        <authorList>
            <person name="Voolstra C.R."/>
            <person name="Li Y."/>
            <person name="Liew Y.J."/>
            <person name="Baumgarten S."/>
            <person name="Zoccola D."/>
            <person name="Flot J.-F."/>
            <person name="Tambutte S."/>
            <person name="Allemand D."/>
            <person name="Aranda M."/>
        </authorList>
    </citation>
    <scope>NUCLEOTIDE SEQUENCE [LARGE SCALE GENOMIC DNA]</scope>
</reference>
<dbReference type="Proteomes" id="UP000225706">
    <property type="component" value="Unassembled WGS sequence"/>
</dbReference>
<dbReference type="STRING" id="50429.A0A2B4S2N5"/>
<evidence type="ECO:0000313" key="2">
    <source>
        <dbReference type="EMBL" id="PFX24161.1"/>
    </source>
</evidence>
<name>A0A2B4S2N5_STYPI</name>
<sequence length="409" mass="45285">MDSFSESLAAIVQAVRESGNLPTAGEDHDFYYSFVDFREFRSAQGARLLSKPSLLLALHLNLSQEAQQGKLFCPKVSQPSLIDSVNKPDLPTVNGDSAIVSHSPSSFRRVFVSGPAVIRANPTISLFKILEDDLHTDGQKKAERIEASFQNPFQKFLPVKSRSETTEGSAIVGDLQSDEQANRINQQWRQATQLASSLASSEPTNCQKHPHKENRDTPEDLTPLSDRTTGKSAKKKRRIEFRDSSLSTSLDNKEEEISASFESVSQPGREFVPFNYSNVDYSTFSGDSQKEANEKAVIFNPYNSPKDSKSKGPRSKVHMNSGYRNLTFSSKKRVIEEKVEKYQEQANEIRRIHGASKVTIIPIAIGALGSVSKRSKAWFGKLGVPDFLGSVELSAILGTANLLRKVLCL</sequence>
<keyword evidence="3" id="KW-1185">Reference proteome</keyword>
<accession>A0A2B4S2N5</accession>
<dbReference type="EMBL" id="LSMT01000184">
    <property type="protein sequence ID" value="PFX24161.1"/>
    <property type="molecule type" value="Genomic_DNA"/>
</dbReference>
<proteinExistence type="predicted"/>
<evidence type="ECO:0000256" key="1">
    <source>
        <dbReference type="SAM" id="MobiDB-lite"/>
    </source>
</evidence>
<evidence type="ECO:0000313" key="3">
    <source>
        <dbReference type="Proteomes" id="UP000225706"/>
    </source>
</evidence>
<feature type="region of interest" description="Disordered" evidence="1">
    <location>
        <begin position="297"/>
        <end position="320"/>
    </location>
</feature>
<protein>
    <submittedName>
        <fullName evidence="2">Exosome component 10</fullName>
    </submittedName>
</protein>
<gene>
    <name evidence="2" type="primary">Exosc10</name>
    <name evidence="2" type="ORF">AWC38_SpisGene11259</name>
</gene>
<organism evidence="2 3">
    <name type="scientific">Stylophora pistillata</name>
    <name type="common">Smooth cauliflower coral</name>
    <dbReference type="NCBI Taxonomy" id="50429"/>
    <lineage>
        <taxon>Eukaryota</taxon>
        <taxon>Metazoa</taxon>
        <taxon>Cnidaria</taxon>
        <taxon>Anthozoa</taxon>
        <taxon>Hexacorallia</taxon>
        <taxon>Scleractinia</taxon>
        <taxon>Astrocoeniina</taxon>
        <taxon>Pocilloporidae</taxon>
        <taxon>Stylophora</taxon>
    </lineage>
</organism>